<accession>A0ABP7NSD9</accession>
<name>A0ABP7NSD9_9GAMM</name>
<dbReference type="InterPro" id="IPR013424">
    <property type="entry name" value="Ice-binding_C"/>
</dbReference>
<keyword evidence="4" id="KW-1185">Reference proteome</keyword>
<gene>
    <name evidence="3" type="ORF">GCM10022278_10130</name>
</gene>
<feature type="signal peptide" evidence="1">
    <location>
        <begin position="1"/>
        <end position="25"/>
    </location>
</feature>
<feature type="chain" id="PRO_5046416567" description="Ice-binding protein C-terminal domain-containing protein" evidence="1">
    <location>
        <begin position="26"/>
        <end position="293"/>
    </location>
</feature>
<evidence type="ECO:0000256" key="1">
    <source>
        <dbReference type="SAM" id="SignalP"/>
    </source>
</evidence>
<dbReference type="InterPro" id="IPR017756">
    <property type="entry name" value="TM_Gly-Cys-Arg_CS"/>
</dbReference>
<dbReference type="Pfam" id="PF07589">
    <property type="entry name" value="PEP-CTERM"/>
    <property type="match status" value="1"/>
</dbReference>
<feature type="domain" description="Ice-binding protein C-terminal" evidence="2">
    <location>
        <begin position="269"/>
        <end position="289"/>
    </location>
</feature>
<protein>
    <recommendedName>
        <fullName evidence="2">Ice-binding protein C-terminal domain-containing protein</fullName>
    </recommendedName>
</protein>
<dbReference type="NCBIfam" id="TIGR02595">
    <property type="entry name" value="PEP_CTERM"/>
    <property type="match status" value="1"/>
</dbReference>
<evidence type="ECO:0000313" key="4">
    <source>
        <dbReference type="Proteomes" id="UP001501337"/>
    </source>
</evidence>
<dbReference type="NCBIfam" id="TIGR03382">
    <property type="entry name" value="GC_trans_RRR"/>
    <property type="match status" value="1"/>
</dbReference>
<organism evidence="3 4">
    <name type="scientific">Allohahella marinimesophila</name>
    <dbReference type="NCBI Taxonomy" id="1054972"/>
    <lineage>
        <taxon>Bacteria</taxon>
        <taxon>Pseudomonadati</taxon>
        <taxon>Pseudomonadota</taxon>
        <taxon>Gammaproteobacteria</taxon>
        <taxon>Oceanospirillales</taxon>
        <taxon>Hahellaceae</taxon>
        <taxon>Allohahella</taxon>
    </lineage>
</organism>
<evidence type="ECO:0000313" key="3">
    <source>
        <dbReference type="EMBL" id="GAA3953181.1"/>
    </source>
</evidence>
<reference evidence="4" key="1">
    <citation type="journal article" date="2019" name="Int. J. Syst. Evol. Microbiol.">
        <title>The Global Catalogue of Microorganisms (GCM) 10K type strain sequencing project: providing services to taxonomists for standard genome sequencing and annotation.</title>
        <authorList>
            <consortium name="The Broad Institute Genomics Platform"/>
            <consortium name="The Broad Institute Genome Sequencing Center for Infectious Disease"/>
            <person name="Wu L."/>
            <person name="Ma J."/>
        </authorList>
    </citation>
    <scope>NUCLEOTIDE SEQUENCE [LARGE SCALE GENOMIC DNA]</scope>
    <source>
        <strain evidence="4">JCM 17555</strain>
    </source>
</reference>
<dbReference type="NCBIfam" id="NF038133">
    <property type="entry name" value="choice_anch_L"/>
    <property type="match status" value="1"/>
</dbReference>
<dbReference type="EMBL" id="BAABBO010000002">
    <property type="protein sequence ID" value="GAA3953181.1"/>
    <property type="molecule type" value="Genomic_DNA"/>
</dbReference>
<dbReference type="RefSeq" id="WP_344803979.1">
    <property type="nucleotide sequence ID" value="NZ_BAABBO010000002.1"/>
</dbReference>
<sequence length="293" mass="29481">MNTSAAFSATLLSAALALASSSASALVITETSSGQALLASILGSGVSADSTSVNYIGESGQAAFFSGGSSAGIGIDSGILLTSGKASIATGPNSSSEAGKRWGSAGDADLDALVSGETRDANVLEFDFTSTGGDLFFNYVFASDEYNEYVDTQFNDVFAFYVDGINIALIGDDPVSVNTVNCGNTGTASGMNCGLFNNNDGLGSSAAFDIEYDGFTDVFTASITGLTAGTHSMKLAIADRSDGYLDSGVFIQANSFSDAPTPPTTGTEVPVPGSLALIGVGLAGLLARRSRAS</sequence>
<keyword evidence="1" id="KW-0732">Signal</keyword>
<proteinExistence type="predicted"/>
<evidence type="ECO:0000259" key="2">
    <source>
        <dbReference type="Pfam" id="PF07589"/>
    </source>
</evidence>
<dbReference type="InterPro" id="IPR049804">
    <property type="entry name" value="Choice_anch_L"/>
</dbReference>
<dbReference type="Proteomes" id="UP001501337">
    <property type="component" value="Unassembled WGS sequence"/>
</dbReference>
<comment type="caution">
    <text evidence="3">The sequence shown here is derived from an EMBL/GenBank/DDBJ whole genome shotgun (WGS) entry which is preliminary data.</text>
</comment>